<dbReference type="GO" id="GO:0008170">
    <property type="term" value="F:N-methyltransferase activity"/>
    <property type="evidence" value="ECO:0007669"/>
    <property type="project" value="InterPro"/>
</dbReference>
<dbReference type="EC" id="2.1.1.72" evidence="2"/>
<evidence type="ECO:0000313" key="9">
    <source>
        <dbReference type="Proteomes" id="UP000266313"/>
    </source>
</evidence>
<evidence type="ECO:0000313" key="8">
    <source>
        <dbReference type="EMBL" id="BBA34522.1"/>
    </source>
</evidence>
<keyword evidence="5" id="KW-0680">Restriction system</keyword>
<comment type="catalytic activity">
    <reaction evidence="6">
        <text>a 2'-deoxyadenosine in DNA + S-adenosyl-L-methionine = an N(6)-methyl-2'-deoxyadenosine in DNA + S-adenosyl-L-homocysteine + H(+)</text>
        <dbReference type="Rhea" id="RHEA:15197"/>
        <dbReference type="Rhea" id="RHEA-COMP:12418"/>
        <dbReference type="Rhea" id="RHEA-COMP:12419"/>
        <dbReference type="ChEBI" id="CHEBI:15378"/>
        <dbReference type="ChEBI" id="CHEBI:57856"/>
        <dbReference type="ChEBI" id="CHEBI:59789"/>
        <dbReference type="ChEBI" id="CHEBI:90615"/>
        <dbReference type="ChEBI" id="CHEBI:90616"/>
        <dbReference type="EC" id="2.1.1.72"/>
    </reaction>
</comment>
<evidence type="ECO:0000256" key="4">
    <source>
        <dbReference type="ARBA" id="ARBA00022679"/>
    </source>
</evidence>
<dbReference type="PRINTS" id="PR00507">
    <property type="entry name" value="N12N6MTFRASE"/>
</dbReference>
<keyword evidence="4" id="KW-0808">Transferase</keyword>
<dbReference type="AlphaFoldDB" id="A0A250KSI0"/>
<dbReference type="KEGG" id="mmai:sS8_2571"/>
<dbReference type="SUPFAM" id="SSF53335">
    <property type="entry name" value="S-adenosyl-L-methionine-dependent methyltransferases"/>
    <property type="match status" value="1"/>
</dbReference>
<dbReference type="GO" id="GO:0003677">
    <property type="term" value="F:DNA binding"/>
    <property type="evidence" value="ECO:0007669"/>
    <property type="project" value="InterPro"/>
</dbReference>
<organism evidence="8 9">
    <name type="scientific">Methylocaldum marinum</name>
    <dbReference type="NCBI Taxonomy" id="1432792"/>
    <lineage>
        <taxon>Bacteria</taxon>
        <taxon>Pseudomonadati</taxon>
        <taxon>Pseudomonadota</taxon>
        <taxon>Gammaproteobacteria</taxon>
        <taxon>Methylococcales</taxon>
        <taxon>Methylococcaceae</taxon>
        <taxon>Methylocaldum</taxon>
    </lineage>
</organism>
<sequence>MVTSVALQNWLERLGYAAEPAVLHRRGATVPENHPYALEIKTLLKPDGAVRAQAVFDVEGVPTVVIIGNDDQPLTEQDLDDVRKRVWNQNLAAVVIEIQCDSALVVPARKLRNAGKRLALGEARPDGPFSAADIASANLSRREPTWFDVKERVDQKLLTNLSTTVSRLTSSGFLNVSDEGSCRQLAELLMGQVLFVSYLEHREIVSSTYREKRSVCELHSLVDRADRAGIRNLIDWLRSDFNGDFLGEDCHDPWAMLSHQGFKLLSLFLKHTDMRTGQGDFWNYDFNYIPVELLSGIYETFLTPEQQAKDGAYYTPRHLATLVVDLAFATSSDPLQETIFDGACGSGILLTTAYRRLIALSEARHQCQLSFAERGDLLKSRIFGGDINFMACRVTAFSLYLSLLEGLDPADILEAQEREGVKLPSLAGANLVHGTAAADFFVDTHSFDGQRFSLVISNPPWTKPESEDISSADIWADRSGIPFVRRQIAGAYALRALDFLTDSGRACIILPIGQFLAPPSERFVSYLLGLYRPNRLINFGDLQGLLFPSAENTCHVFVGEKRPKTAAHHIPFGETFDYCVPKADMSLALGRLTMQSADRHILQTRSVAQDPQLLITMMWGDANDLALWIRLTARGTFADFWKGHRAFRRWINRKGIQLNDKTRETVSAERLREMPFVPITALRAGSPVLHPELLEQWPEDQEHVVGLTDDIIKVFDGPRVLFSDGFSKQEHNIRAVFFDGPASFTHSVGVIAGPKTDATLLKFAAVYLRSSLARYFLMMRGWKMLCERNGLHLIDLERFPFFDPESAPDPKAAAASLASVADQMDALAQLPELEQPRSYDELRSALDEAVFDYFGLTENERVLVRETVEVLMPSIRPRSFKSLDTPAQRQAGSDDFRTYAAMLGEALTSWRVRTQGRGRFDVRVTLTDPKRAGPSGIVRIAYAESPTGAPTVDATINDQLVLATLAELRSAGLRTIPAGAALTLVPDAHIWVDGALYLVRSLARRNWTVRQALRDAEHIVRSVQSRAGKAKPLEVT</sequence>
<dbReference type="Gene3D" id="3.40.50.150">
    <property type="entry name" value="Vaccinia Virus protein VP39"/>
    <property type="match status" value="1"/>
</dbReference>
<dbReference type="Proteomes" id="UP000266313">
    <property type="component" value="Chromosome"/>
</dbReference>
<accession>A0A250KSI0</accession>
<keyword evidence="3" id="KW-0489">Methyltransferase</keyword>
<protein>
    <recommendedName>
        <fullName evidence="2">site-specific DNA-methyltransferase (adenine-specific)</fullName>
        <ecNumber evidence="2">2.1.1.72</ecNumber>
    </recommendedName>
</protein>
<reference evidence="8 9" key="1">
    <citation type="submission" date="2016-12" db="EMBL/GenBank/DDBJ databases">
        <title>Genome sequencing of Methylocaldum marinum.</title>
        <authorList>
            <person name="Takeuchi M."/>
            <person name="Kamagata Y."/>
            <person name="Hiraoka S."/>
            <person name="Oshima K."/>
            <person name="Hattori M."/>
            <person name="Iwasaki W."/>
        </authorList>
    </citation>
    <scope>NUCLEOTIDE SEQUENCE [LARGE SCALE GENOMIC DNA]</scope>
    <source>
        <strain evidence="8 9">S8</strain>
    </source>
</reference>
<keyword evidence="9" id="KW-1185">Reference proteome</keyword>
<evidence type="ECO:0000256" key="3">
    <source>
        <dbReference type="ARBA" id="ARBA00022603"/>
    </source>
</evidence>
<gene>
    <name evidence="8" type="ORF">sS8_2571</name>
</gene>
<evidence type="ECO:0000256" key="6">
    <source>
        <dbReference type="ARBA" id="ARBA00047942"/>
    </source>
</evidence>
<dbReference type="GO" id="GO:0009307">
    <property type="term" value="P:DNA restriction-modification system"/>
    <property type="evidence" value="ECO:0007669"/>
    <property type="project" value="UniProtKB-KW"/>
</dbReference>
<comment type="similarity">
    <text evidence="1">Belongs to the N(4)/N(6)-methyltransferase family.</text>
</comment>
<dbReference type="InterPro" id="IPR002052">
    <property type="entry name" value="DNA_methylase_N6_adenine_CS"/>
</dbReference>
<dbReference type="PROSITE" id="PS00092">
    <property type="entry name" value="N6_MTASE"/>
    <property type="match status" value="1"/>
</dbReference>
<evidence type="ECO:0000256" key="5">
    <source>
        <dbReference type="ARBA" id="ARBA00022747"/>
    </source>
</evidence>
<evidence type="ECO:0000256" key="1">
    <source>
        <dbReference type="ARBA" id="ARBA00006594"/>
    </source>
</evidence>
<dbReference type="InterPro" id="IPR003356">
    <property type="entry name" value="DNA_methylase_A-5"/>
</dbReference>
<dbReference type="EMBL" id="AP017928">
    <property type="protein sequence ID" value="BBA34522.1"/>
    <property type="molecule type" value="Genomic_DNA"/>
</dbReference>
<name>A0A250KSI0_9GAMM</name>
<feature type="domain" description="DNA methylase adenine-specific" evidence="7">
    <location>
        <begin position="292"/>
        <end position="515"/>
    </location>
</feature>
<evidence type="ECO:0000259" key="7">
    <source>
        <dbReference type="Pfam" id="PF02384"/>
    </source>
</evidence>
<dbReference type="PANTHER" id="PTHR33841:SF1">
    <property type="entry name" value="DNA METHYLTRANSFERASE A"/>
    <property type="match status" value="1"/>
</dbReference>
<dbReference type="InterPro" id="IPR029063">
    <property type="entry name" value="SAM-dependent_MTases_sf"/>
</dbReference>
<proteinExistence type="inferred from homology"/>
<dbReference type="Pfam" id="PF02384">
    <property type="entry name" value="N6_Mtase"/>
    <property type="match status" value="1"/>
</dbReference>
<evidence type="ECO:0000256" key="2">
    <source>
        <dbReference type="ARBA" id="ARBA00011900"/>
    </source>
</evidence>
<dbReference type="InterPro" id="IPR050953">
    <property type="entry name" value="N4_N6_ade-DNA_methylase"/>
</dbReference>
<dbReference type="REBASE" id="215637">
    <property type="entry name" value="MmaS8ORF2571P"/>
</dbReference>
<dbReference type="GO" id="GO:0009007">
    <property type="term" value="F:site-specific DNA-methyltransferase (adenine-specific) activity"/>
    <property type="evidence" value="ECO:0007669"/>
    <property type="project" value="UniProtKB-EC"/>
</dbReference>
<dbReference type="PANTHER" id="PTHR33841">
    <property type="entry name" value="DNA METHYLTRANSFERASE YEEA-RELATED"/>
    <property type="match status" value="1"/>
</dbReference>
<dbReference type="GO" id="GO:0032259">
    <property type="term" value="P:methylation"/>
    <property type="evidence" value="ECO:0007669"/>
    <property type="project" value="UniProtKB-KW"/>
</dbReference>